<organism evidence="2 3">
    <name type="scientific">Corynebacterium ihumii</name>
    <dbReference type="NCBI Taxonomy" id="1232427"/>
    <lineage>
        <taxon>Bacteria</taxon>
        <taxon>Bacillati</taxon>
        <taxon>Actinomycetota</taxon>
        <taxon>Actinomycetes</taxon>
        <taxon>Mycobacteriales</taxon>
        <taxon>Corynebacteriaceae</taxon>
        <taxon>Corynebacterium</taxon>
    </lineage>
</organism>
<name>A0ABY7UAD1_9CORY</name>
<proteinExistence type="predicted"/>
<reference evidence="2 3" key="1">
    <citation type="submission" date="2020-10" db="EMBL/GenBank/DDBJ databases">
        <title>Complete genome sequence of Corynebacterium ihumii DSM 45751.</title>
        <authorList>
            <person name="Ruckert C."/>
            <person name="Albersmeier A."/>
            <person name="Busche T."/>
            <person name="Jaenicke S."/>
            <person name="Winkler A."/>
            <person name="Friethjonsson O.H."/>
            <person name="Hreggviethsson G.O."/>
            <person name="Lambert C."/>
            <person name="Badcock D."/>
            <person name="Bernaerts K."/>
            <person name="Anne J."/>
            <person name="Economou A."/>
            <person name="Kalinowski J."/>
        </authorList>
    </citation>
    <scope>NUCLEOTIDE SEQUENCE [LARGE SCALE GENOMIC DNA]</scope>
    <source>
        <strain evidence="2 3">DSM 45751</strain>
    </source>
</reference>
<evidence type="ECO:0000313" key="2">
    <source>
        <dbReference type="EMBL" id="WCZ33634.1"/>
    </source>
</evidence>
<evidence type="ECO:0000256" key="1">
    <source>
        <dbReference type="SAM" id="Phobius"/>
    </source>
</evidence>
<accession>A0ABY7UAD1</accession>
<dbReference type="RefSeq" id="WP_034996992.1">
    <property type="nucleotide sequence ID" value="NZ_CP063190.1"/>
</dbReference>
<keyword evidence="1" id="KW-0472">Membrane</keyword>
<keyword evidence="1" id="KW-0812">Transmembrane</keyword>
<feature type="transmembrane region" description="Helical" evidence="1">
    <location>
        <begin position="51"/>
        <end position="72"/>
    </location>
</feature>
<dbReference type="Proteomes" id="UP001220577">
    <property type="component" value="Chromosome"/>
</dbReference>
<protein>
    <submittedName>
        <fullName evidence="2">Uncharacterized protein</fullName>
    </submittedName>
</protein>
<gene>
    <name evidence="2" type="ORF">CIHUM_00930</name>
</gene>
<evidence type="ECO:0000313" key="3">
    <source>
        <dbReference type="Proteomes" id="UP001220577"/>
    </source>
</evidence>
<sequence>MNNAEITAMATAVDVLHDDRHRPPLDQVSPAAAALRDEEEGEQFTPTWRDLGLVIVGILVFWVLYVGAWVVFGGAA</sequence>
<keyword evidence="3" id="KW-1185">Reference proteome</keyword>
<dbReference type="EMBL" id="CP063190">
    <property type="protein sequence ID" value="WCZ33634.1"/>
    <property type="molecule type" value="Genomic_DNA"/>
</dbReference>
<keyword evidence="1" id="KW-1133">Transmembrane helix</keyword>